<name>A0A8D8GGB8_CULPI</name>
<organism evidence="1">
    <name type="scientific">Culex pipiens</name>
    <name type="common">House mosquito</name>
    <dbReference type="NCBI Taxonomy" id="7175"/>
    <lineage>
        <taxon>Eukaryota</taxon>
        <taxon>Metazoa</taxon>
        <taxon>Ecdysozoa</taxon>
        <taxon>Arthropoda</taxon>
        <taxon>Hexapoda</taxon>
        <taxon>Insecta</taxon>
        <taxon>Pterygota</taxon>
        <taxon>Neoptera</taxon>
        <taxon>Endopterygota</taxon>
        <taxon>Diptera</taxon>
        <taxon>Nematocera</taxon>
        <taxon>Culicoidea</taxon>
        <taxon>Culicidae</taxon>
        <taxon>Culicinae</taxon>
        <taxon>Culicini</taxon>
        <taxon>Culex</taxon>
        <taxon>Culex</taxon>
    </lineage>
</organism>
<dbReference type="AlphaFoldDB" id="A0A8D8GGB8"/>
<protein>
    <submittedName>
        <fullName evidence="1">(northern house mosquito) hypothetical protein</fullName>
    </submittedName>
</protein>
<dbReference type="EMBL" id="HBUE01094985">
    <property type="protein sequence ID" value="CAG6483085.1"/>
    <property type="molecule type" value="Transcribed_RNA"/>
</dbReference>
<dbReference type="EMBL" id="HBUE01151765">
    <property type="protein sequence ID" value="CAG6505666.1"/>
    <property type="molecule type" value="Transcribed_RNA"/>
</dbReference>
<evidence type="ECO:0000313" key="1">
    <source>
        <dbReference type="EMBL" id="CAG6505664.1"/>
    </source>
</evidence>
<dbReference type="EMBL" id="HBUE01256765">
    <property type="protein sequence ID" value="CAG6556963.1"/>
    <property type="molecule type" value="Transcribed_RNA"/>
</dbReference>
<dbReference type="EMBL" id="HBUE01256768">
    <property type="protein sequence ID" value="CAG6556969.1"/>
    <property type="molecule type" value="Transcribed_RNA"/>
</dbReference>
<dbReference type="EMBL" id="HBUE01151767">
    <property type="protein sequence ID" value="CAG6505670.1"/>
    <property type="molecule type" value="Transcribed_RNA"/>
</dbReference>
<dbReference type="EMBL" id="HBUE01256766">
    <property type="protein sequence ID" value="CAG6556965.1"/>
    <property type="molecule type" value="Transcribed_RNA"/>
</dbReference>
<accession>A0A8D8GGB8</accession>
<proteinExistence type="predicted"/>
<sequence length="104" mass="11274">MLHWPETSKQPSVCCATRILKSTKVSSCGTVSTSFATRAWFKQSRLQLCSTYRCTVRKLMASSDAVHCCRNVKSGVCSRGKITNGTSGSVWSLLKVVTPPASTV</sequence>
<dbReference type="EMBL" id="HBUE01256767">
    <property type="protein sequence ID" value="CAG6556967.1"/>
    <property type="molecule type" value="Transcribed_RNA"/>
</dbReference>
<reference evidence="1" key="1">
    <citation type="submission" date="2021-05" db="EMBL/GenBank/DDBJ databases">
        <authorList>
            <person name="Alioto T."/>
            <person name="Alioto T."/>
            <person name="Gomez Garrido J."/>
        </authorList>
    </citation>
    <scope>NUCLEOTIDE SEQUENCE</scope>
</reference>
<dbReference type="EMBL" id="HBUE01151764">
    <property type="protein sequence ID" value="CAG6505664.1"/>
    <property type="molecule type" value="Transcribed_RNA"/>
</dbReference>
<dbReference type="EMBL" id="HBUE01151766">
    <property type="protein sequence ID" value="CAG6505668.1"/>
    <property type="molecule type" value="Transcribed_RNA"/>
</dbReference>